<dbReference type="EMBL" id="SEOQ01001549">
    <property type="protein sequence ID" value="TFY51325.1"/>
    <property type="molecule type" value="Genomic_DNA"/>
</dbReference>
<sequence>MRRELRTEPWHCLQQRTSPPPPPPAVLVAGLVPADSVGGAAPGRPHRQDGERRARHTIEAGGLQPEMK</sequence>
<reference evidence="2 3" key="1">
    <citation type="submission" date="2019-02" db="EMBL/GenBank/DDBJ databases">
        <title>Genome sequencing of the rare red list fungi Dentipellis fragilis.</title>
        <authorList>
            <person name="Buettner E."/>
            <person name="Kellner H."/>
        </authorList>
    </citation>
    <scope>NUCLEOTIDE SEQUENCE [LARGE SCALE GENOMIC DNA]</scope>
    <source>
        <strain evidence="2 3">DSM 105465</strain>
    </source>
</reference>
<organism evidence="2 3">
    <name type="scientific">Dentipellis fragilis</name>
    <dbReference type="NCBI Taxonomy" id="205917"/>
    <lineage>
        <taxon>Eukaryota</taxon>
        <taxon>Fungi</taxon>
        <taxon>Dikarya</taxon>
        <taxon>Basidiomycota</taxon>
        <taxon>Agaricomycotina</taxon>
        <taxon>Agaricomycetes</taxon>
        <taxon>Russulales</taxon>
        <taxon>Hericiaceae</taxon>
        <taxon>Dentipellis</taxon>
    </lineage>
</organism>
<evidence type="ECO:0000256" key="1">
    <source>
        <dbReference type="SAM" id="MobiDB-lite"/>
    </source>
</evidence>
<evidence type="ECO:0000313" key="2">
    <source>
        <dbReference type="EMBL" id="TFY51325.1"/>
    </source>
</evidence>
<dbReference type="AlphaFoldDB" id="A0A4Y9XMK9"/>
<protein>
    <submittedName>
        <fullName evidence="2">Uncharacterized protein</fullName>
    </submittedName>
</protein>
<dbReference type="Proteomes" id="UP000298327">
    <property type="component" value="Unassembled WGS sequence"/>
</dbReference>
<feature type="compositionally biased region" description="Basic and acidic residues" evidence="1">
    <location>
        <begin position="46"/>
        <end position="58"/>
    </location>
</feature>
<evidence type="ECO:0000313" key="3">
    <source>
        <dbReference type="Proteomes" id="UP000298327"/>
    </source>
</evidence>
<keyword evidence="3" id="KW-1185">Reference proteome</keyword>
<feature type="region of interest" description="Disordered" evidence="1">
    <location>
        <begin position="37"/>
        <end position="68"/>
    </location>
</feature>
<gene>
    <name evidence="2" type="ORF">EVG20_g11053</name>
</gene>
<accession>A0A4Y9XMK9</accession>
<comment type="caution">
    <text evidence="2">The sequence shown here is derived from an EMBL/GenBank/DDBJ whole genome shotgun (WGS) entry which is preliminary data.</text>
</comment>
<name>A0A4Y9XMK9_9AGAM</name>
<feature type="region of interest" description="Disordered" evidence="1">
    <location>
        <begin position="1"/>
        <end position="23"/>
    </location>
</feature>
<proteinExistence type="predicted"/>